<name>A0A1L9N862_ASPTC</name>
<keyword evidence="2" id="KW-1185">Reference proteome</keyword>
<dbReference type="EMBL" id="KV878198">
    <property type="protein sequence ID" value="OJI85510.1"/>
    <property type="molecule type" value="Genomic_DNA"/>
</dbReference>
<proteinExistence type="predicted"/>
<gene>
    <name evidence="1" type="ORF">ASPTUDRAFT_189550</name>
</gene>
<dbReference type="SUPFAM" id="SSF49777">
    <property type="entry name" value="PEBP-like"/>
    <property type="match status" value="1"/>
</dbReference>
<evidence type="ECO:0000313" key="1">
    <source>
        <dbReference type="EMBL" id="OJI85510.1"/>
    </source>
</evidence>
<dbReference type="VEuPathDB" id="FungiDB:ASPTUDRAFT_189550"/>
<organism evidence="1 2">
    <name type="scientific">Aspergillus tubingensis (strain CBS 134.48)</name>
    <dbReference type="NCBI Taxonomy" id="767770"/>
    <lineage>
        <taxon>Eukaryota</taxon>
        <taxon>Fungi</taxon>
        <taxon>Dikarya</taxon>
        <taxon>Ascomycota</taxon>
        <taxon>Pezizomycotina</taxon>
        <taxon>Eurotiomycetes</taxon>
        <taxon>Eurotiomycetidae</taxon>
        <taxon>Eurotiales</taxon>
        <taxon>Aspergillaceae</taxon>
        <taxon>Aspergillus</taxon>
        <taxon>Aspergillus subgen. Circumdati</taxon>
    </lineage>
</organism>
<dbReference type="Proteomes" id="UP000184304">
    <property type="component" value="Unassembled WGS sequence"/>
</dbReference>
<sequence>MAQTAAGVWPQTKTNLGVSFGDNIITPGAWINPNDTTYPTVYPGYSTSSYPGTYMLMMVDYDVADSAFATLDQYSSLVPGRLVNTTTRLHWWGWNYTLQDGKFINSSNALASYHPAQPVTSRVHDFTLFLFDQPQDYAPPQDVTDHPGHPAVEHSPVVARWLLLLKLSVIHWLQRIFGVRRLVCRITAQRHTRTPGRRFEDNNDKESSSNCDYEISLSVIQHAMGRVTEGSTYNP</sequence>
<accession>A0A1L9N862</accession>
<dbReference type="AlphaFoldDB" id="A0A1L9N862"/>
<protein>
    <submittedName>
        <fullName evidence="1">Uncharacterized protein</fullName>
    </submittedName>
</protein>
<reference evidence="2" key="1">
    <citation type="journal article" date="2017" name="Genome Biol.">
        <title>Comparative genomics reveals high biological diversity and specific adaptations in the industrially and medically important fungal genus Aspergillus.</title>
        <authorList>
            <person name="de Vries R.P."/>
            <person name="Riley R."/>
            <person name="Wiebenga A."/>
            <person name="Aguilar-Osorio G."/>
            <person name="Amillis S."/>
            <person name="Uchima C.A."/>
            <person name="Anderluh G."/>
            <person name="Asadollahi M."/>
            <person name="Askin M."/>
            <person name="Barry K."/>
            <person name="Battaglia E."/>
            <person name="Bayram O."/>
            <person name="Benocci T."/>
            <person name="Braus-Stromeyer S.A."/>
            <person name="Caldana C."/>
            <person name="Canovas D."/>
            <person name="Cerqueira G.C."/>
            <person name="Chen F."/>
            <person name="Chen W."/>
            <person name="Choi C."/>
            <person name="Clum A."/>
            <person name="Dos Santos R.A."/>
            <person name="Damasio A.R."/>
            <person name="Diallinas G."/>
            <person name="Emri T."/>
            <person name="Fekete E."/>
            <person name="Flipphi M."/>
            <person name="Freyberg S."/>
            <person name="Gallo A."/>
            <person name="Gournas C."/>
            <person name="Habgood R."/>
            <person name="Hainaut M."/>
            <person name="Harispe M.L."/>
            <person name="Henrissat B."/>
            <person name="Hilden K.S."/>
            <person name="Hope R."/>
            <person name="Hossain A."/>
            <person name="Karabika E."/>
            <person name="Karaffa L."/>
            <person name="Karanyi Z."/>
            <person name="Krasevec N."/>
            <person name="Kuo A."/>
            <person name="Kusch H."/>
            <person name="LaButti K."/>
            <person name="Lagendijk E.L."/>
            <person name="Lapidus A."/>
            <person name="Levasseur A."/>
            <person name="Lindquist E."/>
            <person name="Lipzen A."/>
            <person name="Logrieco A.F."/>
            <person name="MacCabe A."/>
            <person name="Maekelae M.R."/>
            <person name="Malavazi I."/>
            <person name="Melin P."/>
            <person name="Meyer V."/>
            <person name="Mielnichuk N."/>
            <person name="Miskei M."/>
            <person name="Molnar A.P."/>
            <person name="Mule G."/>
            <person name="Ngan C.Y."/>
            <person name="Orejas M."/>
            <person name="Orosz E."/>
            <person name="Ouedraogo J.P."/>
            <person name="Overkamp K.M."/>
            <person name="Park H.-S."/>
            <person name="Perrone G."/>
            <person name="Piumi F."/>
            <person name="Punt P.J."/>
            <person name="Ram A.F."/>
            <person name="Ramon A."/>
            <person name="Rauscher S."/>
            <person name="Record E."/>
            <person name="Riano-Pachon D.M."/>
            <person name="Robert V."/>
            <person name="Roehrig J."/>
            <person name="Ruller R."/>
            <person name="Salamov A."/>
            <person name="Salih N.S."/>
            <person name="Samson R.A."/>
            <person name="Sandor E."/>
            <person name="Sanguinetti M."/>
            <person name="Schuetze T."/>
            <person name="Sepcic K."/>
            <person name="Shelest E."/>
            <person name="Sherlock G."/>
            <person name="Sophianopoulou V."/>
            <person name="Squina F.M."/>
            <person name="Sun H."/>
            <person name="Susca A."/>
            <person name="Todd R.B."/>
            <person name="Tsang A."/>
            <person name="Unkles S.E."/>
            <person name="van de Wiele N."/>
            <person name="van Rossen-Uffink D."/>
            <person name="Oliveira J.V."/>
            <person name="Vesth T.C."/>
            <person name="Visser J."/>
            <person name="Yu J.-H."/>
            <person name="Zhou M."/>
            <person name="Andersen M.R."/>
            <person name="Archer D.B."/>
            <person name="Baker S.E."/>
            <person name="Benoit I."/>
            <person name="Brakhage A.A."/>
            <person name="Braus G.H."/>
            <person name="Fischer R."/>
            <person name="Frisvad J.C."/>
            <person name="Goldman G.H."/>
            <person name="Houbraken J."/>
            <person name="Oakley B."/>
            <person name="Pocsi I."/>
            <person name="Scazzocchio C."/>
            <person name="Seiboth B."/>
            <person name="vanKuyk P.A."/>
            <person name="Wortman J."/>
            <person name="Dyer P.S."/>
            <person name="Grigoriev I.V."/>
        </authorList>
    </citation>
    <scope>NUCLEOTIDE SEQUENCE [LARGE SCALE GENOMIC DNA]</scope>
    <source>
        <strain evidence="2">CBS 134.48</strain>
    </source>
</reference>
<evidence type="ECO:0000313" key="2">
    <source>
        <dbReference type="Proteomes" id="UP000184304"/>
    </source>
</evidence>
<dbReference type="OrthoDB" id="2506647at2759"/>
<dbReference type="Gene3D" id="3.90.280.10">
    <property type="entry name" value="PEBP-like"/>
    <property type="match status" value="1"/>
</dbReference>
<dbReference type="STRING" id="767770.A0A1L9N862"/>
<dbReference type="InterPro" id="IPR036610">
    <property type="entry name" value="PEBP-like_sf"/>
</dbReference>